<evidence type="ECO:0000256" key="1">
    <source>
        <dbReference type="SAM" id="Coils"/>
    </source>
</evidence>
<gene>
    <name evidence="2" type="ORF">EIK76_02300</name>
</gene>
<dbReference type="RefSeq" id="WP_046518753.1">
    <property type="nucleotide sequence ID" value="NZ_LAVS01000004.1"/>
</dbReference>
<dbReference type="InterPro" id="IPR027417">
    <property type="entry name" value="P-loop_NTPase"/>
</dbReference>
<proteinExistence type="predicted"/>
<comment type="caution">
    <text evidence="2">The sequence shown here is derived from an EMBL/GenBank/DDBJ whole genome shotgun (WGS) entry which is preliminary data.</text>
</comment>
<feature type="coiled-coil region" evidence="1">
    <location>
        <begin position="482"/>
        <end position="609"/>
    </location>
</feature>
<organism evidence="2 3">
    <name type="scientific">Rheinheimera mesophila</name>
    <dbReference type="NCBI Taxonomy" id="1547515"/>
    <lineage>
        <taxon>Bacteria</taxon>
        <taxon>Pseudomonadati</taxon>
        <taxon>Pseudomonadota</taxon>
        <taxon>Gammaproteobacteria</taxon>
        <taxon>Chromatiales</taxon>
        <taxon>Chromatiaceae</taxon>
        <taxon>Rheinheimera</taxon>
    </lineage>
</organism>
<reference evidence="2 3" key="1">
    <citation type="submission" date="2018-11" db="EMBL/GenBank/DDBJ databases">
        <title>Draft genome analysis of Rheinheimera mesophila isolated from an industrial waste site.</title>
        <authorList>
            <person name="Yu Q."/>
            <person name="Qi Y."/>
            <person name="Zhang H."/>
            <person name="Lu Y."/>
            <person name="Pu J."/>
        </authorList>
    </citation>
    <scope>NUCLEOTIDE SEQUENCE [LARGE SCALE GENOMIC DNA]</scope>
    <source>
        <strain evidence="2 3">IITR13</strain>
    </source>
</reference>
<feature type="coiled-coil region" evidence="1">
    <location>
        <begin position="706"/>
        <end position="733"/>
    </location>
</feature>
<keyword evidence="3" id="KW-1185">Reference proteome</keyword>
<keyword evidence="1" id="KW-0175">Coiled coil</keyword>
<evidence type="ECO:0000313" key="2">
    <source>
        <dbReference type="EMBL" id="RRJ22938.1"/>
    </source>
</evidence>
<evidence type="ECO:0000313" key="3">
    <source>
        <dbReference type="Proteomes" id="UP000276260"/>
    </source>
</evidence>
<accession>A0A3P3QQD0</accession>
<dbReference type="Proteomes" id="UP000276260">
    <property type="component" value="Unassembled WGS sequence"/>
</dbReference>
<dbReference type="Gene3D" id="3.40.50.300">
    <property type="entry name" value="P-loop containing nucleotide triphosphate hydrolases"/>
    <property type="match status" value="1"/>
</dbReference>
<name>A0A3P3QQD0_9GAMM</name>
<dbReference type="EMBL" id="RRCF01000001">
    <property type="protein sequence ID" value="RRJ22938.1"/>
    <property type="molecule type" value="Genomic_DNA"/>
</dbReference>
<sequence length="951" mass="108242">MSEQHHSSKSELYGLTKLALLNTAGYAKCVIPLDDSSSICAPNNTGKSSVINALQFPLINDLRLTEWDGHDLDETRKFYFGTDQSYILLEANLPDGPVVIGVAGRGKIAGYAFQYFCYKGKLDLNHYVDGKSYVRYNKLDHHLRGLGFDPIELKQSELNAMLTGGATPFDSRINLRMIPLANVSDAPVYKDIFRRILNLHRLTAQDVKRLLLPVFARHLGDPKVDFYQVWHNAFEKVNKDRRELKALENQQEAVTALESLLDNRSVLKGRLATYAPKLDVALTEFHSYFDDQQELLNEQLTGLLAEKNQLEERQRLYVGQIKELSGRQQQLQQWFGEFDALQQKFSLSNEATLQTNLSNIRSAYEQLSHSLQGASQVNATTLAHQKSQTAKQLQSLKLQLKNLEFNLYSRLREDLSLPEVQQITRILNPDLLSLSTTGGGDVEILDDALFSEQLEKIADCFKQGKLHLPGVVIDLHHLQPVEQNSLENKIQLKEQIDALQQTLQTLEQQLAVAGDLAGKTREKDRLYQELLQAEEDIKKFGRYQQMLDISDEQQALQSELEIEEDKLQEQLAEVQHKASTLSDRRNLVANKQEQLKRQAERIEQEKKERIDFQLDFYSGKVTPYPIEVTLDFDNLADVLRDFNKQCNELKLIDVNIKNTYLYIFNAGITKFEVETDEELKFQKLISAFHHLDKEREAIERRARVALTEVASTLKGLRDDLNRLHRELNSFNRGIWRHQISNLQDFKIEIVDRALLVGHIDTILTTSEAYQQGDTLDLLAPSASSNEREVQAAKDYLIQAASEKGGLTLSDLFDIRFKVVNRAGEVEFFDKIDSAGSNGTRITIKLLCGMLFIRQLLAERERGKYRIPIYIDEAADIDPHNQQALIETALNFGFVPIFASVKPQTSCRYIVPIRTVAGGAQNWVDEKDWILCEKIPVAGDIAEQVSTEAEPA</sequence>
<dbReference type="OrthoDB" id="8573214at2"/>
<protein>
    <submittedName>
        <fullName evidence="2">ATPase</fullName>
    </submittedName>
</protein>
<dbReference type="AlphaFoldDB" id="A0A3P3QQD0"/>